<proteinExistence type="predicted"/>
<keyword evidence="1" id="KW-0812">Transmembrane</keyword>
<keyword evidence="3" id="KW-1185">Reference proteome</keyword>
<dbReference type="Pfam" id="PF05656">
    <property type="entry name" value="DUF805"/>
    <property type="match status" value="1"/>
</dbReference>
<keyword evidence="1" id="KW-1133">Transmembrane helix</keyword>
<evidence type="ECO:0000313" key="3">
    <source>
        <dbReference type="Proteomes" id="UP000315673"/>
    </source>
</evidence>
<dbReference type="Proteomes" id="UP000315673">
    <property type="component" value="Chromosome"/>
</dbReference>
<sequence>MDWMLLPLKRYAEFSGRSRRMEFWMWVLFTVIVGFVLGLIDGMLGLKTSSTSVTPGGMAAMSSVGVLGGIWSLGTLVPSIAVGVRRLHDTDRSGWWILLPAGPYLVGLVMLVMGMLSGSLAMAGLAGVLMLIGMICAIVLLVFYCLPGTVGPNKYGADPMGGAANLSDTFA</sequence>
<dbReference type="EMBL" id="CP042306">
    <property type="protein sequence ID" value="QDZ07142.1"/>
    <property type="molecule type" value="Genomic_DNA"/>
</dbReference>
<dbReference type="PANTHER" id="PTHR34980">
    <property type="entry name" value="INNER MEMBRANE PROTEIN-RELATED-RELATED"/>
    <property type="match status" value="1"/>
</dbReference>
<gene>
    <name evidence="2" type="ORF">FPZ24_06315</name>
</gene>
<dbReference type="GO" id="GO:0005886">
    <property type="term" value="C:plasma membrane"/>
    <property type="evidence" value="ECO:0007669"/>
    <property type="project" value="TreeGrafter"/>
</dbReference>
<organism evidence="2 3">
    <name type="scientific">Sphingomonas panacisoli</name>
    <dbReference type="NCBI Taxonomy" id="1813879"/>
    <lineage>
        <taxon>Bacteria</taxon>
        <taxon>Pseudomonadati</taxon>
        <taxon>Pseudomonadota</taxon>
        <taxon>Alphaproteobacteria</taxon>
        <taxon>Sphingomonadales</taxon>
        <taxon>Sphingomonadaceae</taxon>
        <taxon>Sphingomonas</taxon>
    </lineage>
</organism>
<feature type="transmembrane region" description="Helical" evidence="1">
    <location>
        <begin position="122"/>
        <end position="146"/>
    </location>
</feature>
<feature type="transmembrane region" description="Helical" evidence="1">
    <location>
        <begin position="60"/>
        <end position="84"/>
    </location>
</feature>
<evidence type="ECO:0000313" key="2">
    <source>
        <dbReference type="EMBL" id="QDZ07142.1"/>
    </source>
</evidence>
<protein>
    <submittedName>
        <fullName evidence="2">DUF805 domain-containing protein</fullName>
    </submittedName>
</protein>
<feature type="transmembrane region" description="Helical" evidence="1">
    <location>
        <begin position="21"/>
        <end position="40"/>
    </location>
</feature>
<reference evidence="2 3" key="1">
    <citation type="submission" date="2019-07" db="EMBL/GenBank/DDBJ databases">
        <title>Full genome sequence of Sphingomonas sp. 4R-6-7(HKS19).</title>
        <authorList>
            <person name="Im W.-T."/>
        </authorList>
    </citation>
    <scope>NUCLEOTIDE SEQUENCE [LARGE SCALE GENOMIC DNA]</scope>
    <source>
        <strain evidence="2 3">HKS19</strain>
    </source>
</reference>
<dbReference type="InterPro" id="IPR008523">
    <property type="entry name" value="DUF805"/>
</dbReference>
<accession>A0A5B8LHQ1</accession>
<dbReference type="OrthoDB" id="9812349at2"/>
<dbReference type="RefSeq" id="WP_146570269.1">
    <property type="nucleotide sequence ID" value="NZ_CP042306.1"/>
</dbReference>
<evidence type="ECO:0000256" key="1">
    <source>
        <dbReference type="SAM" id="Phobius"/>
    </source>
</evidence>
<feature type="transmembrane region" description="Helical" evidence="1">
    <location>
        <begin position="96"/>
        <end position="116"/>
    </location>
</feature>
<dbReference type="KEGG" id="spai:FPZ24_06315"/>
<dbReference type="PANTHER" id="PTHR34980:SF2">
    <property type="entry name" value="INNER MEMBRANE PROTEIN YHAH-RELATED"/>
    <property type="match status" value="1"/>
</dbReference>
<keyword evidence="1" id="KW-0472">Membrane</keyword>
<dbReference type="AlphaFoldDB" id="A0A5B8LHQ1"/>
<name>A0A5B8LHQ1_9SPHN</name>